<proteinExistence type="predicted"/>
<dbReference type="InterPro" id="IPR036179">
    <property type="entry name" value="Ig-like_dom_sf"/>
</dbReference>
<dbReference type="SUPFAM" id="SSF48726">
    <property type="entry name" value="Immunoglobulin"/>
    <property type="match status" value="3"/>
</dbReference>
<reference evidence="7" key="2">
    <citation type="submission" date="2020-11" db="EMBL/GenBank/DDBJ databases">
        <authorList>
            <person name="McCartney M.A."/>
            <person name="Auch B."/>
            <person name="Kono T."/>
            <person name="Mallez S."/>
            <person name="Becker A."/>
            <person name="Gohl D.M."/>
            <person name="Silverstein K.A.T."/>
            <person name="Koren S."/>
            <person name="Bechman K.B."/>
            <person name="Herman A."/>
            <person name="Abrahante J.E."/>
            <person name="Garbe J."/>
        </authorList>
    </citation>
    <scope>NUCLEOTIDE SEQUENCE</scope>
    <source>
        <strain evidence="7">Duluth1</strain>
        <tissue evidence="7">Whole animal</tissue>
    </source>
</reference>
<dbReference type="InterPro" id="IPR036772">
    <property type="entry name" value="SRCR-like_dom_sf"/>
</dbReference>
<dbReference type="SMART" id="SM00202">
    <property type="entry name" value="SR"/>
    <property type="match status" value="1"/>
</dbReference>
<feature type="domain" description="Ig-like" evidence="6">
    <location>
        <begin position="385"/>
        <end position="461"/>
    </location>
</feature>
<organism evidence="7 8">
    <name type="scientific">Dreissena polymorpha</name>
    <name type="common">Zebra mussel</name>
    <name type="synonym">Mytilus polymorpha</name>
    <dbReference type="NCBI Taxonomy" id="45954"/>
    <lineage>
        <taxon>Eukaryota</taxon>
        <taxon>Metazoa</taxon>
        <taxon>Spiralia</taxon>
        <taxon>Lophotrochozoa</taxon>
        <taxon>Mollusca</taxon>
        <taxon>Bivalvia</taxon>
        <taxon>Autobranchia</taxon>
        <taxon>Heteroconchia</taxon>
        <taxon>Euheterodonta</taxon>
        <taxon>Imparidentia</taxon>
        <taxon>Neoheterodontei</taxon>
        <taxon>Myida</taxon>
        <taxon>Dreissenoidea</taxon>
        <taxon>Dreissenidae</taxon>
        <taxon>Dreissena</taxon>
    </lineage>
</organism>
<dbReference type="Gene3D" id="2.60.40.10">
    <property type="entry name" value="Immunoglobulins"/>
    <property type="match status" value="1"/>
</dbReference>
<dbReference type="PANTHER" id="PTHR48071:SF18">
    <property type="entry name" value="DELETED IN MALIGNANT BRAIN TUMORS 1 PROTEIN-RELATED"/>
    <property type="match status" value="1"/>
</dbReference>
<keyword evidence="2" id="KW-0325">Glycoprotein</keyword>
<protein>
    <submittedName>
        <fullName evidence="7">Uncharacterized protein</fullName>
    </submittedName>
</protein>
<dbReference type="GO" id="GO:0016020">
    <property type="term" value="C:membrane"/>
    <property type="evidence" value="ECO:0007669"/>
    <property type="project" value="InterPro"/>
</dbReference>
<dbReference type="InterPro" id="IPR013783">
    <property type="entry name" value="Ig-like_fold"/>
</dbReference>
<feature type="domain" description="Ig-like" evidence="6">
    <location>
        <begin position="213"/>
        <end position="307"/>
    </location>
</feature>
<dbReference type="Gene3D" id="3.10.250.10">
    <property type="entry name" value="SRCR-like domain"/>
    <property type="match status" value="1"/>
</dbReference>
<dbReference type="AlphaFoldDB" id="A0A9D4CKT7"/>
<evidence type="ECO:0000259" key="5">
    <source>
        <dbReference type="PROSITE" id="PS50287"/>
    </source>
</evidence>
<dbReference type="Pfam" id="PF00530">
    <property type="entry name" value="SRCR"/>
    <property type="match status" value="1"/>
</dbReference>
<accession>A0A9D4CKT7</accession>
<name>A0A9D4CKT7_DREPO</name>
<evidence type="ECO:0000256" key="2">
    <source>
        <dbReference type="ARBA" id="ARBA00023180"/>
    </source>
</evidence>
<gene>
    <name evidence="7" type="ORF">DPMN_052331</name>
</gene>
<feature type="signal peptide" evidence="4">
    <location>
        <begin position="1"/>
        <end position="17"/>
    </location>
</feature>
<evidence type="ECO:0000256" key="1">
    <source>
        <dbReference type="ARBA" id="ARBA00023157"/>
    </source>
</evidence>
<dbReference type="PROSITE" id="PS50287">
    <property type="entry name" value="SRCR_2"/>
    <property type="match status" value="1"/>
</dbReference>
<evidence type="ECO:0000313" key="7">
    <source>
        <dbReference type="EMBL" id="KAH3726464.1"/>
    </source>
</evidence>
<dbReference type="InterPro" id="IPR007110">
    <property type="entry name" value="Ig-like_dom"/>
</dbReference>
<keyword evidence="1 3" id="KW-1015">Disulfide bond</keyword>
<dbReference type="EMBL" id="JAIWYP010000012">
    <property type="protein sequence ID" value="KAH3726464.1"/>
    <property type="molecule type" value="Genomic_DNA"/>
</dbReference>
<dbReference type="PRINTS" id="PR00258">
    <property type="entry name" value="SPERACTRCPTR"/>
</dbReference>
<evidence type="ECO:0000313" key="8">
    <source>
        <dbReference type="Proteomes" id="UP000828390"/>
    </source>
</evidence>
<reference evidence="7" key="1">
    <citation type="journal article" date="2019" name="bioRxiv">
        <title>The Genome of the Zebra Mussel, Dreissena polymorpha: A Resource for Invasive Species Research.</title>
        <authorList>
            <person name="McCartney M.A."/>
            <person name="Auch B."/>
            <person name="Kono T."/>
            <person name="Mallez S."/>
            <person name="Zhang Y."/>
            <person name="Obille A."/>
            <person name="Becker A."/>
            <person name="Abrahante J.E."/>
            <person name="Garbe J."/>
            <person name="Badalamenti J.P."/>
            <person name="Herman A."/>
            <person name="Mangelson H."/>
            <person name="Liachko I."/>
            <person name="Sullivan S."/>
            <person name="Sone E.D."/>
            <person name="Koren S."/>
            <person name="Silverstein K.A.T."/>
            <person name="Beckman K.B."/>
            <person name="Gohl D.M."/>
        </authorList>
    </citation>
    <scope>NUCLEOTIDE SEQUENCE</scope>
    <source>
        <strain evidence="7">Duluth1</strain>
        <tissue evidence="7">Whole animal</tissue>
    </source>
</reference>
<feature type="chain" id="PRO_5039117004" evidence="4">
    <location>
        <begin position="18"/>
        <end position="478"/>
    </location>
</feature>
<keyword evidence="8" id="KW-1185">Reference proteome</keyword>
<dbReference type="SUPFAM" id="SSF56487">
    <property type="entry name" value="SRCR-like"/>
    <property type="match status" value="1"/>
</dbReference>
<evidence type="ECO:0000256" key="4">
    <source>
        <dbReference type="SAM" id="SignalP"/>
    </source>
</evidence>
<dbReference type="FunFam" id="3.10.250.10:FF:000011">
    <property type="entry name" value="Scavenger receptor class A member 5"/>
    <property type="match status" value="1"/>
</dbReference>
<keyword evidence="4" id="KW-0732">Signal</keyword>
<feature type="domain" description="SRCR" evidence="5">
    <location>
        <begin position="20"/>
        <end position="122"/>
    </location>
</feature>
<feature type="domain" description="Ig-like" evidence="6">
    <location>
        <begin position="125"/>
        <end position="201"/>
    </location>
</feature>
<dbReference type="PROSITE" id="PS50835">
    <property type="entry name" value="IG_LIKE"/>
    <property type="match status" value="3"/>
</dbReference>
<dbReference type="Proteomes" id="UP000828390">
    <property type="component" value="Unassembled WGS sequence"/>
</dbReference>
<dbReference type="InterPro" id="IPR003599">
    <property type="entry name" value="Ig_sub"/>
</dbReference>
<feature type="disulfide bond" evidence="3">
    <location>
        <begin position="92"/>
        <end position="102"/>
    </location>
</feature>
<sequence>MLLIPILMFLRPCLISAQDIRLVNGTTPSQGRLEVFYDNTWGTVCDDYFDDKDAIVVCRMLRFSENLSKVAVRTEAAYGQGTDPIWLDDVHCDGYETSLFNCPASWRNHNCNHGEDVGVDCDLNQSVSITGNQPVIENSSLSLRCQLSACYSYQCTYSWTSSKAISGNTSQQSLTFENITRDWNTATIYCHVNVTSPSTVIVGSTTMDVQYGPSSATVSVSSPLTVTENTSFPTAITCSSPACNPLCNANWFNGSTKILNTTLFSTPISRYFAGSYICNVSNAVGIWTTQLDVIVNYGPSSATVSVSSPLTVTENTSPPTAITCSSPACSPLCNANWFNGSTKILNTTLFSTPISRYFAGSYICNVSNAVGFWTTQLDVIVNYGPSSAPVSVSSPLTVTENTSPPTAITCSSPACNPLCNANWFNGSTKVLNTTLFSTPISRYFAGSYICNVSNAVGFRITQLDVIVNCRRTEGQVFV</sequence>
<dbReference type="InterPro" id="IPR001190">
    <property type="entry name" value="SRCR"/>
</dbReference>
<dbReference type="SMART" id="SM00409">
    <property type="entry name" value="IG"/>
    <property type="match status" value="4"/>
</dbReference>
<dbReference type="OrthoDB" id="6159398at2759"/>
<comment type="caution">
    <text evidence="3">Lacks conserved residue(s) required for the propagation of feature annotation.</text>
</comment>
<comment type="caution">
    <text evidence="7">The sequence shown here is derived from an EMBL/GenBank/DDBJ whole genome shotgun (WGS) entry which is preliminary data.</text>
</comment>
<dbReference type="PANTHER" id="PTHR48071">
    <property type="entry name" value="SRCR DOMAIN-CONTAINING PROTEIN"/>
    <property type="match status" value="1"/>
</dbReference>
<evidence type="ECO:0000259" key="6">
    <source>
        <dbReference type="PROSITE" id="PS50835"/>
    </source>
</evidence>
<evidence type="ECO:0000256" key="3">
    <source>
        <dbReference type="PROSITE-ProRule" id="PRU00196"/>
    </source>
</evidence>